<evidence type="ECO:0000313" key="2">
    <source>
        <dbReference type="Proteomes" id="UP001162992"/>
    </source>
</evidence>
<gene>
    <name evidence="1" type="ORF">O6H91_17G050900</name>
</gene>
<evidence type="ECO:0000313" key="1">
    <source>
        <dbReference type="EMBL" id="KAJ7525433.1"/>
    </source>
</evidence>
<organism evidence="1 2">
    <name type="scientific">Diphasiastrum complanatum</name>
    <name type="common">Issler's clubmoss</name>
    <name type="synonym">Lycopodium complanatum</name>
    <dbReference type="NCBI Taxonomy" id="34168"/>
    <lineage>
        <taxon>Eukaryota</taxon>
        <taxon>Viridiplantae</taxon>
        <taxon>Streptophyta</taxon>
        <taxon>Embryophyta</taxon>
        <taxon>Tracheophyta</taxon>
        <taxon>Lycopodiopsida</taxon>
        <taxon>Lycopodiales</taxon>
        <taxon>Lycopodiaceae</taxon>
        <taxon>Lycopodioideae</taxon>
        <taxon>Diphasiastrum</taxon>
    </lineage>
</organism>
<protein>
    <submittedName>
        <fullName evidence="1">Uncharacterized protein</fullName>
    </submittedName>
</protein>
<keyword evidence="2" id="KW-1185">Reference proteome</keyword>
<reference evidence="2" key="1">
    <citation type="journal article" date="2024" name="Proc. Natl. Acad. Sci. U.S.A.">
        <title>Extraordinary preservation of gene collinearity over three hundred million years revealed in homosporous lycophytes.</title>
        <authorList>
            <person name="Li C."/>
            <person name="Wickell D."/>
            <person name="Kuo L.Y."/>
            <person name="Chen X."/>
            <person name="Nie B."/>
            <person name="Liao X."/>
            <person name="Peng D."/>
            <person name="Ji J."/>
            <person name="Jenkins J."/>
            <person name="Williams M."/>
            <person name="Shu S."/>
            <person name="Plott C."/>
            <person name="Barry K."/>
            <person name="Rajasekar S."/>
            <person name="Grimwood J."/>
            <person name="Han X."/>
            <person name="Sun S."/>
            <person name="Hou Z."/>
            <person name="He W."/>
            <person name="Dai G."/>
            <person name="Sun C."/>
            <person name="Schmutz J."/>
            <person name="Leebens-Mack J.H."/>
            <person name="Li F.W."/>
            <person name="Wang L."/>
        </authorList>
    </citation>
    <scope>NUCLEOTIDE SEQUENCE [LARGE SCALE GENOMIC DNA]</scope>
    <source>
        <strain evidence="2">cv. PW_Plant_1</strain>
    </source>
</reference>
<sequence>MAVQRHSWGDKKTPSVYVTATGIIFATFLLVGVWLLSFSSQIPSAEIIASDAEAAVLLDRKVSPGGQISEESTEHELPSQTLSDETEPEKNTSHASQSSDDSGQDGEGGSDENDGAAGVSDGSSQMTEKSDELGTTDKGSKSEDIIKEENESSEELPTAAQSELTLENKEASGTWVSQEKESKDESLQQEKKGDSLESSVGNQDDKPRIDQSSLKTGEHPQNDNDEAKDSSKGSLEQVETGKNTQSSEQFIWKLCSWKGATDYIPCLDNTKAIQMLPTTAHYEHRERHCPTGDETPTCLVPLPVNYKVPIHWPESRDRIWYDNVPYPGLVSYKKDQNWVKKKGNLFYFPGGGTQFKQGAIQYINFIENTLPAIEWGKHTRIILDVGCGVASFGGYLFDKNVLTMSFAPKDEHEAQVQLALERGIPAILSVMGTQRLVFPSNSFDLLHCSRCRVPWHVDGGKLLLELNRVLRPGGYFVWSATPVYLNDQEDRDIWKATAELAKAMCWVLSSRKKDSHTGIGVAIFQKPMENSCYELRKEESPPICDAEDNPDAAWYVPMKNCIHKIPSNVGERSSVWPENWPLRLEATPKWLADMSTKGLFGRPAAEEFVDDTQHWKRIVENSYLHGLGIDWDTIRNIMDMKASYGGFAAALEGHPVWVMNVIPTSEPDTLPIIFDRGLLGLYHDWCESFSTYPRTYDLLHADHLFAKLQSRCNIQQTIIEMDRILRPGGWVIFRETTAIIVKVEAIVKSLHWDTRLSYVQDQEQLLVVQKGLWRPNPAS</sequence>
<dbReference type="Proteomes" id="UP001162992">
    <property type="component" value="Chromosome 17"/>
</dbReference>
<dbReference type="EMBL" id="CM055108">
    <property type="protein sequence ID" value="KAJ7525433.1"/>
    <property type="molecule type" value="Genomic_DNA"/>
</dbReference>
<proteinExistence type="predicted"/>
<accession>A0ACC2B6K7</accession>
<comment type="caution">
    <text evidence="1">The sequence shown here is derived from an EMBL/GenBank/DDBJ whole genome shotgun (WGS) entry which is preliminary data.</text>
</comment>
<name>A0ACC2B6K7_DIPCM</name>